<dbReference type="EMBL" id="FUWY01000002">
    <property type="protein sequence ID" value="SJZ60060.1"/>
    <property type="molecule type" value="Genomic_DNA"/>
</dbReference>
<proteinExistence type="predicted"/>
<dbReference type="RefSeq" id="WP_078711531.1">
    <property type="nucleotide sequence ID" value="NZ_FUWY01000002.1"/>
</dbReference>
<accession>A0A1T4LZ97</accession>
<evidence type="ECO:0000313" key="2">
    <source>
        <dbReference type="Proteomes" id="UP000243297"/>
    </source>
</evidence>
<organism evidence="1 2">
    <name type="scientific">Anaerorhabdus furcosa</name>
    <dbReference type="NCBI Taxonomy" id="118967"/>
    <lineage>
        <taxon>Bacteria</taxon>
        <taxon>Bacillati</taxon>
        <taxon>Bacillota</taxon>
        <taxon>Erysipelotrichia</taxon>
        <taxon>Erysipelotrichales</taxon>
        <taxon>Erysipelotrichaceae</taxon>
        <taxon>Anaerorhabdus</taxon>
    </lineage>
</organism>
<reference evidence="2" key="1">
    <citation type="submission" date="2017-02" db="EMBL/GenBank/DDBJ databases">
        <authorList>
            <person name="Varghese N."/>
            <person name="Submissions S."/>
        </authorList>
    </citation>
    <scope>NUCLEOTIDE SEQUENCE [LARGE SCALE GENOMIC DNA]</scope>
    <source>
        <strain evidence="2">ATCC 25662</strain>
    </source>
</reference>
<gene>
    <name evidence="1" type="ORF">SAMN02745191_1120</name>
</gene>
<sequence>MLSDLKQYITEDSDSVDEFGDFIRLILERTRNNRLFDYFVDTSRQNVWECKNRRAEIIQGYTYDYSLYDDVFHDLNNKYSADGTDYGCVSVVLLMVLFCYLEESDIKIYLVCNSSDYYCDSLDHTSKNTNDEFTGVITYWVGELRKYFGINEDEEFIHLFRGIDSETGEIDDMDNTCETFGSFLAIKLMNKRKRRKFHQVMKALEFVKFDPDTFYVADVDAYDGYYDSIEISKEKVVDLLINVKPIRTAELFQDVLVSYSDDLEEQHSSSLISDILKVYQSTVEVIL</sequence>
<keyword evidence="2" id="KW-1185">Reference proteome</keyword>
<dbReference type="STRING" id="118967.SAMN02745191_1120"/>
<name>A0A1T4LZ97_9FIRM</name>
<evidence type="ECO:0000313" key="1">
    <source>
        <dbReference type="EMBL" id="SJZ60060.1"/>
    </source>
</evidence>
<dbReference type="Proteomes" id="UP000243297">
    <property type="component" value="Unassembled WGS sequence"/>
</dbReference>
<protein>
    <submittedName>
        <fullName evidence="1">Uncharacterized protein</fullName>
    </submittedName>
</protein>
<dbReference type="AlphaFoldDB" id="A0A1T4LZ97"/>